<dbReference type="EMBL" id="JAPFFJ010000004">
    <property type="protein sequence ID" value="KAJ6429189.1"/>
    <property type="molecule type" value="Genomic_DNA"/>
</dbReference>
<evidence type="ECO:0000256" key="2">
    <source>
        <dbReference type="ARBA" id="ARBA00004906"/>
    </source>
</evidence>
<evidence type="ECO:0000313" key="5">
    <source>
        <dbReference type="EMBL" id="KAJ6429189.1"/>
    </source>
</evidence>
<feature type="domain" description="BTB" evidence="4">
    <location>
        <begin position="41"/>
        <end position="108"/>
    </location>
</feature>
<dbReference type="Pfam" id="PF00651">
    <property type="entry name" value="BTB"/>
    <property type="match status" value="1"/>
</dbReference>
<comment type="pathway">
    <text evidence="2">Protein modification; protein ubiquitination.</text>
</comment>
<evidence type="ECO:0000256" key="1">
    <source>
        <dbReference type="ARBA" id="ARBA00002668"/>
    </source>
</evidence>
<evidence type="ECO:0000259" key="4">
    <source>
        <dbReference type="PROSITE" id="PS50097"/>
    </source>
</evidence>
<comment type="caution">
    <text evidence="5">The sequence shown here is derived from an EMBL/GenBank/DDBJ whole genome shotgun (WGS) entry which is preliminary data.</text>
</comment>
<evidence type="ECO:0000313" key="6">
    <source>
        <dbReference type="Proteomes" id="UP001162972"/>
    </source>
</evidence>
<dbReference type="FunFam" id="3.30.710.10:FF:000136">
    <property type="entry name" value="BTB-POZ and math domain 1"/>
    <property type="match status" value="1"/>
</dbReference>
<accession>A0AAD6KT07</accession>
<dbReference type="Proteomes" id="UP001162972">
    <property type="component" value="Chromosome 8"/>
</dbReference>
<name>A0AAD6KT07_9ROSI</name>
<dbReference type="CDD" id="cd14736">
    <property type="entry name" value="BACK_AtBPM-like"/>
    <property type="match status" value="1"/>
</dbReference>
<dbReference type="InterPro" id="IPR000210">
    <property type="entry name" value="BTB/POZ_dom"/>
</dbReference>
<dbReference type="GO" id="GO:0071472">
    <property type="term" value="P:cellular response to salt stress"/>
    <property type="evidence" value="ECO:0007669"/>
    <property type="project" value="UniProtKB-ARBA"/>
</dbReference>
<dbReference type="PANTHER" id="PTHR26379">
    <property type="entry name" value="BTB/POZ AND MATH DOMAIN-CONTAINING PROTEIN 1"/>
    <property type="match status" value="1"/>
</dbReference>
<reference evidence="5 6" key="1">
    <citation type="journal article" date="2023" name="Int. J. Mol. Sci.">
        <title>De Novo Assembly and Annotation of 11 Diverse Shrub Willow (Salix) Genomes Reveals Novel Gene Organization in Sex-Linked Regions.</title>
        <authorList>
            <person name="Hyden B."/>
            <person name="Feng K."/>
            <person name="Yates T.B."/>
            <person name="Jawdy S."/>
            <person name="Cereghino C."/>
            <person name="Smart L.B."/>
            <person name="Muchero W."/>
        </authorList>
    </citation>
    <scope>NUCLEOTIDE SEQUENCE [LARGE SCALE GENOMIC DNA]</scope>
    <source>
        <tissue evidence="5">Shoot tip</tissue>
    </source>
</reference>
<sequence>MNCTVGVVRTHLEGPKQYSISVPPSDMGWGFKELLESETGCDIDFQVGDETFRSHKLILAARSPVFRAQFFGLVGDPNMDKVVVKDVDPLIFKAMLLFIYTDKLPDAHEITGSTSMCTSTNMVQHLLALSDLYNLDRLKLLCESKLCEELSAENVATTLALAEQHQCMQLKAICLKFAANPANLGAVMQSEGFRHLEESCPSMLCELLKTLASGDENSRLLSGRKRSGSSLLGVDLADGAPAESSNPNGRRLRRREARILGQVHRYLQIDFLLKLSTPRPCISCYPGLSSSYSIITEVLHWVTGFGMNNAQNHCKEMNLLAFHDQAVKKHRLQIPSCKPIHFLQDSYRLGT</sequence>
<dbReference type="AlphaFoldDB" id="A0AAD6KT07"/>
<organism evidence="5 6">
    <name type="scientific">Salix udensis</name>
    <dbReference type="NCBI Taxonomy" id="889485"/>
    <lineage>
        <taxon>Eukaryota</taxon>
        <taxon>Viridiplantae</taxon>
        <taxon>Streptophyta</taxon>
        <taxon>Embryophyta</taxon>
        <taxon>Tracheophyta</taxon>
        <taxon>Spermatophyta</taxon>
        <taxon>Magnoliopsida</taxon>
        <taxon>eudicotyledons</taxon>
        <taxon>Gunneridae</taxon>
        <taxon>Pentapetalae</taxon>
        <taxon>rosids</taxon>
        <taxon>fabids</taxon>
        <taxon>Malpighiales</taxon>
        <taxon>Salicaceae</taxon>
        <taxon>Saliceae</taxon>
        <taxon>Salix</taxon>
    </lineage>
</organism>
<dbReference type="Gene3D" id="3.30.710.10">
    <property type="entry name" value="Potassium Channel Kv1.1, Chain A"/>
    <property type="match status" value="1"/>
</dbReference>
<gene>
    <name evidence="5" type="ORF">OIU84_020760</name>
</gene>
<dbReference type="GO" id="GO:0016567">
    <property type="term" value="P:protein ubiquitination"/>
    <property type="evidence" value="ECO:0007669"/>
    <property type="project" value="InterPro"/>
</dbReference>
<keyword evidence="6" id="KW-1185">Reference proteome</keyword>
<dbReference type="PANTHER" id="PTHR26379:SF293">
    <property type="entry name" value="BTB_POZ AND MATH DOMAIN-CONTAINING PROTEIN 3"/>
    <property type="match status" value="1"/>
</dbReference>
<dbReference type="InterPro" id="IPR011333">
    <property type="entry name" value="SKP1/BTB/POZ_sf"/>
</dbReference>
<dbReference type="CDD" id="cd18280">
    <property type="entry name" value="BTB_POZ_BPM_plant"/>
    <property type="match status" value="1"/>
</dbReference>
<comment type="function">
    <text evidence="1">May act as a substrate-specific adapter of an E3 ubiquitin-protein ligase complex (CUL3-RBX1-BTB) which mediates the ubiquitination and subsequent proteasomal degradation of target proteins.</text>
</comment>
<comment type="similarity">
    <text evidence="3">Belongs to the Tdpoz family.</text>
</comment>
<dbReference type="InterPro" id="IPR034090">
    <property type="entry name" value="BPM_C"/>
</dbReference>
<dbReference type="InterPro" id="IPR045005">
    <property type="entry name" value="BPM1-6"/>
</dbReference>
<proteinExistence type="inferred from homology"/>
<protein>
    <recommendedName>
        <fullName evidence="4">BTB domain-containing protein</fullName>
    </recommendedName>
</protein>
<dbReference type="SUPFAM" id="SSF54695">
    <property type="entry name" value="POZ domain"/>
    <property type="match status" value="1"/>
</dbReference>
<dbReference type="InterPro" id="IPR056423">
    <property type="entry name" value="BACK_BPM_SPOP"/>
</dbReference>
<evidence type="ECO:0000256" key="3">
    <source>
        <dbReference type="ARBA" id="ARBA00010846"/>
    </source>
</evidence>
<dbReference type="PROSITE" id="PS50097">
    <property type="entry name" value="BTB"/>
    <property type="match status" value="1"/>
</dbReference>
<dbReference type="SMART" id="SM00225">
    <property type="entry name" value="BTB"/>
    <property type="match status" value="1"/>
</dbReference>
<dbReference type="Pfam" id="PF24570">
    <property type="entry name" value="BACK_BPM_SPOP"/>
    <property type="match status" value="1"/>
</dbReference>
<dbReference type="Gene3D" id="1.25.40.420">
    <property type="match status" value="1"/>
</dbReference>